<evidence type="ECO:0000313" key="1">
    <source>
        <dbReference type="EMBL" id="EDW34629.1"/>
    </source>
</evidence>
<organism evidence="2">
    <name type="scientific">Drosophila persimilis</name>
    <name type="common">Fruit fly</name>
    <dbReference type="NCBI Taxonomy" id="7234"/>
    <lineage>
        <taxon>Eukaryota</taxon>
        <taxon>Metazoa</taxon>
        <taxon>Ecdysozoa</taxon>
        <taxon>Arthropoda</taxon>
        <taxon>Hexapoda</taxon>
        <taxon>Insecta</taxon>
        <taxon>Pterygota</taxon>
        <taxon>Neoptera</taxon>
        <taxon>Endopterygota</taxon>
        <taxon>Diptera</taxon>
        <taxon>Brachycera</taxon>
        <taxon>Muscomorpha</taxon>
        <taxon>Ephydroidea</taxon>
        <taxon>Drosophilidae</taxon>
        <taxon>Drosophila</taxon>
        <taxon>Sophophora</taxon>
    </lineage>
</organism>
<reference evidence="1 2" key="1">
    <citation type="journal article" date="2007" name="Nature">
        <title>Evolution of genes and genomes on the Drosophila phylogeny.</title>
        <authorList>
            <consortium name="Drosophila 12 Genomes Consortium"/>
            <person name="Clark A.G."/>
            <person name="Eisen M.B."/>
            <person name="Smith D.R."/>
            <person name="Bergman C.M."/>
            <person name="Oliver B."/>
            <person name="Markow T.A."/>
            <person name="Kaufman T.C."/>
            <person name="Kellis M."/>
            <person name="Gelbart W."/>
            <person name="Iyer V.N."/>
            <person name="Pollard D.A."/>
            <person name="Sackton T.B."/>
            <person name="Larracuente A.M."/>
            <person name="Singh N.D."/>
            <person name="Abad J.P."/>
            <person name="Abt D.N."/>
            <person name="Adryan B."/>
            <person name="Aguade M."/>
            <person name="Akashi H."/>
            <person name="Anderson W.W."/>
            <person name="Aquadro C.F."/>
            <person name="Ardell D.H."/>
            <person name="Arguello R."/>
            <person name="Artieri C.G."/>
            <person name="Barbash D.A."/>
            <person name="Barker D."/>
            <person name="Barsanti P."/>
            <person name="Batterham P."/>
            <person name="Batzoglou S."/>
            <person name="Begun D."/>
            <person name="Bhutkar A."/>
            <person name="Blanco E."/>
            <person name="Bosak S.A."/>
            <person name="Bradley R.K."/>
            <person name="Brand A.D."/>
            <person name="Brent M.R."/>
            <person name="Brooks A.N."/>
            <person name="Brown R.H."/>
            <person name="Butlin R.K."/>
            <person name="Caggese C."/>
            <person name="Calvi B.R."/>
            <person name="Bernardo de Carvalho A."/>
            <person name="Caspi A."/>
            <person name="Castrezana S."/>
            <person name="Celniker S.E."/>
            <person name="Chang J.L."/>
            <person name="Chapple C."/>
            <person name="Chatterji S."/>
            <person name="Chinwalla A."/>
            <person name="Civetta A."/>
            <person name="Clifton S.W."/>
            <person name="Comeron J.M."/>
            <person name="Costello J.C."/>
            <person name="Coyne J.A."/>
            <person name="Daub J."/>
            <person name="David R.G."/>
            <person name="Delcher A.L."/>
            <person name="Delehaunty K."/>
            <person name="Do C.B."/>
            <person name="Ebling H."/>
            <person name="Edwards K."/>
            <person name="Eickbush T."/>
            <person name="Evans J.D."/>
            <person name="Filipski A."/>
            <person name="Findeiss S."/>
            <person name="Freyhult E."/>
            <person name="Fulton L."/>
            <person name="Fulton R."/>
            <person name="Garcia A.C."/>
            <person name="Gardiner A."/>
            <person name="Garfield D.A."/>
            <person name="Garvin B.E."/>
            <person name="Gibson G."/>
            <person name="Gilbert D."/>
            <person name="Gnerre S."/>
            <person name="Godfrey J."/>
            <person name="Good R."/>
            <person name="Gotea V."/>
            <person name="Gravely B."/>
            <person name="Greenberg A.J."/>
            <person name="Griffiths-Jones S."/>
            <person name="Gross S."/>
            <person name="Guigo R."/>
            <person name="Gustafson E.A."/>
            <person name="Haerty W."/>
            <person name="Hahn M.W."/>
            <person name="Halligan D.L."/>
            <person name="Halpern A.L."/>
            <person name="Halter G.M."/>
            <person name="Han M.V."/>
            <person name="Heger A."/>
            <person name="Hillier L."/>
            <person name="Hinrichs A.S."/>
            <person name="Holmes I."/>
            <person name="Hoskins R.A."/>
            <person name="Hubisz M.J."/>
            <person name="Hultmark D."/>
            <person name="Huntley M.A."/>
            <person name="Jaffe D.B."/>
            <person name="Jagadeeshan S."/>
            <person name="Jeck W.R."/>
            <person name="Johnson J."/>
            <person name="Jones C.D."/>
            <person name="Jordan W.C."/>
            <person name="Karpen G.H."/>
            <person name="Kataoka E."/>
            <person name="Keightley P.D."/>
            <person name="Kheradpour P."/>
            <person name="Kirkness E.F."/>
            <person name="Koerich L.B."/>
            <person name="Kristiansen K."/>
            <person name="Kudrna D."/>
            <person name="Kulathinal R.J."/>
            <person name="Kumar S."/>
            <person name="Kwok R."/>
            <person name="Lander E."/>
            <person name="Langley C.H."/>
            <person name="Lapoint R."/>
            <person name="Lazzaro B.P."/>
            <person name="Lee S.J."/>
            <person name="Levesque L."/>
            <person name="Li R."/>
            <person name="Lin C.F."/>
            <person name="Lin M.F."/>
            <person name="Lindblad-Toh K."/>
            <person name="Llopart A."/>
            <person name="Long M."/>
            <person name="Low L."/>
            <person name="Lozovsky E."/>
            <person name="Lu J."/>
            <person name="Luo M."/>
            <person name="Machado C.A."/>
            <person name="Makalowski W."/>
            <person name="Marzo M."/>
            <person name="Matsuda M."/>
            <person name="Matzkin L."/>
            <person name="McAllister B."/>
            <person name="McBride C.S."/>
            <person name="McKernan B."/>
            <person name="McKernan K."/>
            <person name="Mendez-Lago M."/>
            <person name="Minx P."/>
            <person name="Mollenhauer M.U."/>
            <person name="Montooth K."/>
            <person name="Mount S.M."/>
            <person name="Mu X."/>
            <person name="Myers E."/>
            <person name="Negre B."/>
            <person name="Newfeld S."/>
            <person name="Nielsen R."/>
            <person name="Noor M.A."/>
            <person name="O'Grady P."/>
            <person name="Pachter L."/>
            <person name="Papaceit M."/>
            <person name="Parisi M.J."/>
            <person name="Parisi M."/>
            <person name="Parts L."/>
            <person name="Pedersen J.S."/>
            <person name="Pesole G."/>
            <person name="Phillippy A.M."/>
            <person name="Ponting C.P."/>
            <person name="Pop M."/>
            <person name="Porcelli D."/>
            <person name="Powell J.R."/>
            <person name="Prohaska S."/>
            <person name="Pruitt K."/>
            <person name="Puig M."/>
            <person name="Quesneville H."/>
            <person name="Ram K.R."/>
            <person name="Rand D."/>
            <person name="Rasmussen M.D."/>
            <person name="Reed L.K."/>
            <person name="Reenan R."/>
            <person name="Reily A."/>
            <person name="Remington K.A."/>
            <person name="Rieger T.T."/>
            <person name="Ritchie M.G."/>
            <person name="Robin C."/>
            <person name="Rogers Y.H."/>
            <person name="Rohde C."/>
            <person name="Rozas J."/>
            <person name="Rubenfield M.J."/>
            <person name="Ruiz A."/>
            <person name="Russo S."/>
            <person name="Salzberg S.L."/>
            <person name="Sanchez-Gracia A."/>
            <person name="Saranga D.J."/>
            <person name="Sato H."/>
            <person name="Schaeffer S.W."/>
            <person name="Schatz M.C."/>
            <person name="Schlenke T."/>
            <person name="Schwartz R."/>
            <person name="Segarra C."/>
            <person name="Singh R.S."/>
            <person name="Sirot L."/>
            <person name="Sirota M."/>
            <person name="Sisneros N.B."/>
            <person name="Smith C.D."/>
            <person name="Smith T.F."/>
            <person name="Spieth J."/>
            <person name="Stage D.E."/>
            <person name="Stark A."/>
            <person name="Stephan W."/>
            <person name="Strausberg R.L."/>
            <person name="Strempel S."/>
            <person name="Sturgill D."/>
            <person name="Sutton G."/>
            <person name="Sutton G.G."/>
            <person name="Tao W."/>
            <person name="Teichmann S."/>
            <person name="Tobari Y.N."/>
            <person name="Tomimura Y."/>
            <person name="Tsolas J.M."/>
            <person name="Valente V.L."/>
            <person name="Venter E."/>
            <person name="Venter J.C."/>
            <person name="Vicario S."/>
            <person name="Vieira F.G."/>
            <person name="Vilella A.J."/>
            <person name="Villasante A."/>
            <person name="Walenz B."/>
            <person name="Wang J."/>
            <person name="Wasserman M."/>
            <person name="Watts T."/>
            <person name="Wilson D."/>
            <person name="Wilson R.K."/>
            <person name="Wing R.A."/>
            <person name="Wolfner M.F."/>
            <person name="Wong A."/>
            <person name="Wong G.K."/>
            <person name="Wu C.I."/>
            <person name="Wu G."/>
            <person name="Yamamoto D."/>
            <person name="Yang H.P."/>
            <person name="Yang S.P."/>
            <person name="Yorke J.A."/>
            <person name="Yoshida K."/>
            <person name="Zdobnov E."/>
            <person name="Zhang P."/>
            <person name="Zhang Y."/>
            <person name="Zimin A.V."/>
            <person name="Baldwin J."/>
            <person name="Abdouelleil A."/>
            <person name="Abdulkadir J."/>
            <person name="Abebe A."/>
            <person name="Abera B."/>
            <person name="Abreu J."/>
            <person name="Acer S.C."/>
            <person name="Aftuck L."/>
            <person name="Alexander A."/>
            <person name="An P."/>
            <person name="Anderson E."/>
            <person name="Anderson S."/>
            <person name="Arachi H."/>
            <person name="Azer M."/>
            <person name="Bachantsang P."/>
            <person name="Barry A."/>
            <person name="Bayul T."/>
            <person name="Berlin A."/>
            <person name="Bessette D."/>
            <person name="Bloom T."/>
            <person name="Blye J."/>
            <person name="Boguslavskiy L."/>
            <person name="Bonnet C."/>
            <person name="Boukhgalter B."/>
            <person name="Bourzgui I."/>
            <person name="Brown A."/>
            <person name="Cahill P."/>
            <person name="Channer S."/>
            <person name="Cheshatsang Y."/>
            <person name="Chuda L."/>
            <person name="Citroen M."/>
            <person name="Collymore A."/>
            <person name="Cooke P."/>
            <person name="Costello M."/>
            <person name="D'Aco K."/>
            <person name="Daza R."/>
            <person name="De Haan G."/>
            <person name="DeGray S."/>
            <person name="DeMaso C."/>
            <person name="Dhargay N."/>
            <person name="Dooley K."/>
            <person name="Dooley E."/>
            <person name="Doricent M."/>
            <person name="Dorje P."/>
            <person name="Dorjee K."/>
            <person name="Dupes A."/>
            <person name="Elong R."/>
            <person name="Falk J."/>
            <person name="Farina A."/>
            <person name="Faro S."/>
            <person name="Ferguson D."/>
            <person name="Fisher S."/>
            <person name="Foley C.D."/>
            <person name="Franke A."/>
            <person name="Friedrich D."/>
            <person name="Gadbois L."/>
            <person name="Gearin G."/>
            <person name="Gearin C.R."/>
            <person name="Giannoukos G."/>
            <person name="Goode T."/>
            <person name="Graham J."/>
            <person name="Grandbois E."/>
            <person name="Grewal S."/>
            <person name="Gyaltsen K."/>
            <person name="Hafez N."/>
            <person name="Hagos B."/>
            <person name="Hall J."/>
            <person name="Henson C."/>
            <person name="Hollinger A."/>
            <person name="Honan T."/>
            <person name="Huard M.D."/>
            <person name="Hughes L."/>
            <person name="Hurhula B."/>
            <person name="Husby M.E."/>
            <person name="Kamat A."/>
            <person name="Kanga B."/>
            <person name="Kashin S."/>
            <person name="Khazanovich D."/>
            <person name="Kisner P."/>
            <person name="Lance K."/>
            <person name="Lara M."/>
            <person name="Lee W."/>
            <person name="Lennon N."/>
            <person name="Letendre F."/>
            <person name="LeVine R."/>
            <person name="Lipovsky A."/>
            <person name="Liu X."/>
            <person name="Liu J."/>
            <person name="Liu S."/>
            <person name="Lokyitsang T."/>
            <person name="Lokyitsang Y."/>
            <person name="Lubonja R."/>
            <person name="Lui A."/>
            <person name="MacDonald P."/>
            <person name="Magnisalis V."/>
            <person name="Maru K."/>
            <person name="Matthews C."/>
            <person name="McCusker W."/>
            <person name="McDonough S."/>
            <person name="Mehta T."/>
            <person name="Meldrim J."/>
            <person name="Meneus L."/>
            <person name="Mihai O."/>
            <person name="Mihalev A."/>
            <person name="Mihova T."/>
            <person name="Mittelman R."/>
            <person name="Mlenga V."/>
            <person name="Montmayeur A."/>
            <person name="Mulrain L."/>
            <person name="Navidi A."/>
            <person name="Naylor J."/>
            <person name="Negash T."/>
            <person name="Nguyen T."/>
            <person name="Nguyen N."/>
            <person name="Nicol R."/>
            <person name="Norbu C."/>
            <person name="Norbu N."/>
            <person name="Novod N."/>
            <person name="O'Neill B."/>
            <person name="Osman S."/>
            <person name="Markiewicz E."/>
            <person name="Oyono O.L."/>
            <person name="Patti C."/>
            <person name="Phunkhang P."/>
            <person name="Pierre F."/>
            <person name="Priest M."/>
            <person name="Raghuraman S."/>
            <person name="Rege F."/>
            <person name="Reyes R."/>
            <person name="Rise C."/>
            <person name="Rogov P."/>
            <person name="Ross K."/>
            <person name="Ryan E."/>
            <person name="Settipalli S."/>
            <person name="Shea T."/>
            <person name="Sherpa N."/>
            <person name="Shi L."/>
            <person name="Shih D."/>
            <person name="Sparrow T."/>
            <person name="Spaulding J."/>
            <person name="Stalker J."/>
            <person name="Stange-Thomann N."/>
            <person name="Stavropoulos S."/>
            <person name="Stone C."/>
            <person name="Strader C."/>
            <person name="Tesfaye S."/>
            <person name="Thomson T."/>
            <person name="Thoulutsang Y."/>
            <person name="Thoulutsang D."/>
            <person name="Topham K."/>
            <person name="Topping I."/>
            <person name="Tsamla T."/>
            <person name="Vassiliev H."/>
            <person name="Vo A."/>
            <person name="Wangchuk T."/>
            <person name="Wangdi T."/>
            <person name="Weiand M."/>
            <person name="Wilkinson J."/>
            <person name="Wilson A."/>
            <person name="Yadav S."/>
            <person name="Young G."/>
            <person name="Yu Q."/>
            <person name="Zembek L."/>
            <person name="Zhong D."/>
            <person name="Zimmer A."/>
            <person name="Zwirko Z."/>
            <person name="Jaffe D.B."/>
            <person name="Alvarez P."/>
            <person name="Brockman W."/>
            <person name="Butler J."/>
            <person name="Chin C."/>
            <person name="Gnerre S."/>
            <person name="Grabherr M."/>
            <person name="Kleber M."/>
            <person name="Mauceli E."/>
            <person name="MacCallum I."/>
        </authorList>
    </citation>
    <scope>NUCLEOTIDE SEQUENCE [LARGE SCALE GENOMIC DNA]</scope>
    <source>
        <strain evidence="2">MSH-3 / Tucson 14011-0111.49</strain>
    </source>
</reference>
<accession>B4GDW8</accession>
<evidence type="ECO:0000313" key="2">
    <source>
        <dbReference type="Proteomes" id="UP000008744"/>
    </source>
</evidence>
<dbReference type="AlphaFoldDB" id="B4GDW8"/>
<keyword evidence="2" id="KW-1185">Reference proteome</keyword>
<dbReference type="HOGENOM" id="CLU_1469715_0_0_1"/>
<name>B4GDW8_DROPE</name>
<protein>
    <submittedName>
        <fullName evidence="1">GL22346</fullName>
    </submittedName>
</protein>
<proteinExistence type="predicted"/>
<gene>
    <name evidence="1" type="primary">Dper\GL22346</name>
    <name evidence="1" type="ORF">Dper_GL22346</name>
</gene>
<dbReference type="Proteomes" id="UP000008744">
    <property type="component" value="Unassembled WGS sequence"/>
</dbReference>
<dbReference type="EMBL" id="CH479182">
    <property type="protein sequence ID" value="EDW34629.1"/>
    <property type="molecule type" value="Genomic_DNA"/>
</dbReference>
<sequence>MQFGHWLTGRSGRRQLCGGEVPDMRSRDPYWQPYYDKRRAAFILVNDDPVFLASAQGIESRRWAKTVLPDYQPAKAGKAAAKALSKRQRRKVAKVEEGNGQGRQIILVLNEESVRLLHDTEGTVDYGYKKVVIVEPPEIPSMEIKPVSVSDEASVVSDDILDGWITTKFRNCLQNFLGIYPIGS</sequence>